<reference evidence="1" key="1">
    <citation type="submission" date="2021-06" db="EMBL/GenBank/DDBJ databases">
        <authorList>
            <person name="Kallberg Y."/>
            <person name="Tangrot J."/>
            <person name="Rosling A."/>
        </authorList>
    </citation>
    <scope>NUCLEOTIDE SEQUENCE</scope>
    <source>
        <strain evidence="1">CL551</strain>
    </source>
</reference>
<evidence type="ECO:0000313" key="1">
    <source>
        <dbReference type="EMBL" id="CAG8544881.1"/>
    </source>
</evidence>
<evidence type="ECO:0000313" key="2">
    <source>
        <dbReference type="Proteomes" id="UP000789342"/>
    </source>
</evidence>
<dbReference type="AlphaFoldDB" id="A0A9N9ATY5"/>
<name>A0A9N9ATY5_9GLOM</name>
<organism evidence="1 2">
    <name type="scientific">Acaulospora morrowiae</name>
    <dbReference type="NCBI Taxonomy" id="94023"/>
    <lineage>
        <taxon>Eukaryota</taxon>
        <taxon>Fungi</taxon>
        <taxon>Fungi incertae sedis</taxon>
        <taxon>Mucoromycota</taxon>
        <taxon>Glomeromycotina</taxon>
        <taxon>Glomeromycetes</taxon>
        <taxon>Diversisporales</taxon>
        <taxon>Acaulosporaceae</taxon>
        <taxon>Acaulospora</taxon>
    </lineage>
</organism>
<dbReference type="Proteomes" id="UP000789342">
    <property type="component" value="Unassembled WGS sequence"/>
</dbReference>
<dbReference type="EMBL" id="CAJVPV010003160">
    <property type="protein sequence ID" value="CAG8544881.1"/>
    <property type="molecule type" value="Genomic_DNA"/>
</dbReference>
<keyword evidence="2" id="KW-1185">Reference proteome</keyword>
<gene>
    <name evidence="1" type="ORF">AMORRO_LOCUS5302</name>
</gene>
<sequence>MTQETAIISYTSIFSLEETDEIKKYRYFWWKTGNIHPKARWEEANKNFTCIRKKAFQLELNLQE</sequence>
<proteinExistence type="predicted"/>
<accession>A0A9N9ATY5</accession>
<protein>
    <submittedName>
        <fullName evidence="1">14760_t:CDS:1</fullName>
    </submittedName>
</protein>
<comment type="caution">
    <text evidence="1">The sequence shown here is derived from an EMBL/GenBank/DDBJ whole genome shotgun (WGS) entry which is preliminary data.</text>
</comment>